<protein>
    <recommendedName>
        <fullName evidence="14">Cytochrome b561 bacterial/Ni-hydrogenase domain-containing protein</fullName>
    </recommendedName>
</protein>
<dbReference type="EMBL" id="BAAALS010000024">
    <property type="protein sequence ID" value="GAA1767937.1"/>
    <property type="molecule type" value="Genomic_DNA"/>
</dbReference>
<gene>
    <name evidence="15" type="ORF">GCM10009681_43740</name>
</gene>
<keyword evidence="7" id="KW-0249">Electron transport</keyword>
<proteinExistence type="inferred from homology"/>
<evidence type="ECO:0000313" key="15">
    <source>
        <dbReference type="EMBL" id="GAA1767937.1"/>
    </source>
</evidence>
<dbReference type="SUPFAM" id="SSF81342">
    <property type="entry name" value="Transmembrane di-heme cytochromes"/>
    <property type="match status" value="1"/>
</dbReference>
<evidence type="ECO:0000256" key="8">
    <source>
        <dbReference type="ARBA" id="ARBA00022989"/>
    </source>
</evidence>
<dbReference type="InterPro" id="IPR011577">
    <property type="entry name" value="Cyt_b561_bac/Ni-Hgenase"/>
</dbReference>
<keyword evidence="2" id="KW-0813">Transport</keyword>
<keyword evidence="10 13" id="KW-0472">Membrane</keyword>
<feature type="transmembrane region" description="Helical" evidence="13">
    <location>
        <begin position="20"/>
        <end position="41"/>
    </location>
</feature>
<evidence type="ECO:0000256" key="9">
    <source>
        <dbReference type="ARBA" id="ARBA00023004"/>
    </source>
</evidence>
<dbReference type="RefSeq" id="WP_344085098.1">
    <property type="nucleotide sequence ID" value="NZ_BAAALS010000024.1"/>
</dbReference>
<feature type="compositionally biased region" description="Basic and acidic residues" evidence="12">
    <location>
        <begin position="53"/>
        <end position="66"/>
    </location>
</feature>
<evidence type="ECO:0000256" key="5">
    <source>
        <dbReference type="ARBA" id="ARBA00022692"/>
    </source>
</evidence>
<dbReference type="PANTHER" id="PTHR30529">
    <property type="entry name" value="CYTOCHROME B561"/>
    <property type="match status" value="1"/>
</dbReference>
<reference evidence="16" key="1">
    <citation type="journal article" date="2019" name="Int. J. Syst. Evol. Microbiol.">
        <title>The Global Catalogue of Microorganisms (GCM) 10K type strain sequencing project: providing services to taxonomists for standard genome sequencing and annotation.</title>
        <authorList>
            <consortium name="The Broad Institute Genomics Platform"/>
            <consortium name="The Broad Institute Genome Sequencing Center for Infectious Disease"/>
            <person name="Wu L."/>
            <person name="Ma J."/>
        </authorList>
    </citation>
    <scope>NUCLEOTIDE SEQUENCE [LARGE SCALE GENOMIC DNA]</scope>
    <source>
        <strain evidence="16">JCM 13249</strain>
    </source>
</reference>
<comment type="subcellular location">
    <subcellularLocation>
        <location evidence="1">Cell membrane</location>
        <topology evidence="1">Multi-pass membrane protein</topology>
    </subcellularLocation>
</comment>
<dbReference type="Pfam" id="PF01292">
    <property type="entry name" value="Ni_hydr_CYTB"/>
    <property type="match status" value="1"/>
</dbReference>
<evidence type="ECO:0000256" key="4">
    <source>
        <dbReference type="ARBA" id="ARBA00022617"/>
    </source>
</evidence>
<dbReference type="InterPro" id="IPR052168">
    <property type="entry name" value="Cytochrome_b561_oxidase"/>
</dbReference>
<evidence type="ECO:0000259" key="14">
    <source>
        <dbReference type="Pfam" id="PF01292"/>
    </source>
</evidence>
<feature type="region of interest" description="Disordered" evidence="12">
    <location>
        <begin position="40"/>
        <end position="89"/>
    </location>
</feature>
<name>A0ABP4X1A9_9ACTN</name>
<keyword evidence="5 13" id="KW-0812">Transmembrane</keyword>
<keyword evidence="9" id="KW-0408">Iron</keyword>
<keyword evidence="8 13" id="KW-1133">Transmembrane helix</keyword>
<keyword evidence="3" id="KW-1003">Cell membrane</keyword>
<feature type="transmembrane region" description="Helical" evidence="13">
    <location>
        <begin position="101"/>
        <end position="121"/>
    </location>
</feature>
<accession>A0ABP4X1A9</accession>
<feature type="domain" description="Cytochrome b561 bacterial/Ni-hydrogenase" evidence="14">
    <location>
        <begin position="10"/>
        <end position="200"/>
    </location>
</feature>
<dbReference type="PANTHER" id="PTHR30529:SF1">
    <property type="entry name" value="CYTOCHROME B561 HOMOLOG 2"/>
    <property type="match status" value="1"/>
</dbReference>
<evidence type="ECO:0000256" key="11">
    <source>
        <dbReference type="ARBA" id="ARBA00037975"/>
    </source>
</evidence>
<dbReference type="Proteomes" id="UP001500655">
    <property type="component" value="Unassembled WGS sequence"/>
</dbReference>
<evidence type="ECO:0000256" key="12">
    <source>
        <dbReference type="SAM" id="MobiDB-lite"/>
    </source>
</evidence>
<sequence>MPLLNGTYGYGLITKSLHWLTVMLVAAQFVVGYTMVAGAGGGPGRGGDSSPVEPDRRGEGGERFPDGVRPPFGEPAPFGERPSDGVGFPGGERFGERGGLLPVHVMLGLLIIAVALVRLAWRRATPLPPWAPHLTAGERRWLHASEVSLLTMLIVMPATGLLLVFVGGGLVPLHIAAHVLFFVALAAHVGLVARRRLLRRML</sequence>
<evidence type="ECO:0000313" key="16">
    <source>
        <dbReference type="Proteomes" id="UP001500655"/>
    </source>
</evidence>
<comment type="caution">
    <text evidence="15">The sequence shown here is derived from an EMBL/GenBank/DDBJ whole genome shotgun (WGS) entry which is preliminary data.</text>
</comment>
<organism evidence="15 16">
    <name type="scientific">Luedemannella helvata</name>
    <dbReference type="NCBI Taxonomy" id="349315"/>
    <lineage>
        <taxon>Bacteria</taxon>
        <taxon>Bacillati</taxon>
        <taxon>Actinomycetota</taxon>
        <taxon>Actinomycetes</taxon>
        <taxon>Micromonosporales</taxon>
        <taxon>Micromonosporaceae</taxon>
        <taxon>Luedemannella</taxon>
    </lineage>
</organism>
<keyword evidence="6" id="KW-0479">Metal-binding</keyword>
<feature type="transmembrane region" description="Helical" evidence="13">
    <location>
        <begin position="173"/>
        <end position="193"/>
    </location>
</feature>
<evidence type="ECO:0000256" key="1">
    <source>
        <dbReference type="ARBA" id="ARBA00004651"/>
    </source>
</evidence>
<comment type="similarity">
    <text evidence="11">Belongs to the cytochrome b561 family.</text>
</comment>
<keyword evidence="16" id="KW-1185">Reference proteome</keyword>
<evidence type="ECO:0000256" key="13">
    <source>
        <dbReference type="SAM" id="Phobius"/>
    </source>
</evidence>
<evidence type="ECO:0000256" key="7">
    <source>
        <dbReference type="ARBA" id="ARBA00022982"/>
    </source>
</evidence>
<dbReference type="InterPro" id="IPR016174">
    <property type="entry name" value="Di-haem_cyt_TM"/>
</dbReference>
<keyword evidence="4" id="KW-0349">Heme</keyword>
<evidence type="ECO:0000256" key="6">
    <source>
        <dbReference type="ARBA" id="ARBA00022723"/>
    </source>
</evidence>
<evidence type="ECO:0000256" key="3">
    <source>
        <dbReference type="ARBA" id="ARBA00022475"/>
    </source>
</evidence>
<evidence type="ECO:0000256" key="2">
    <source>
        <dbReference type="ARBA" id="ARBA00022448"/>
    </source>
</evidence>
<feature type="transmembrane region" description="Helical" evidence="13">
    <location>
        <begin position="147"/>
        <end position="167"/>
    </location>
</feature>
<evidence type="ECO:0000256" key="10">
    <source>
        <dbReference type="ARBA" id="ARBA00023136"/>
    </source>
</evidence>